<dbReference type="Proteomes" id="UP000613160">
    <property type="component" value="Unassembled WGS sequence"/>
</dbReference>
<sequence>MSDTPTRALAVQSQQPDRALSVFSSTSSFEQAQRIAKALVSSDLVPANYRGSDNLGNALIAMDTAGRMGLSPLVVMQNLHIIEGRPSWASSFIIGALNSCGLFVPIRFRIEKLGKRTVSFDRWEGPKGNRSKVTAKMDVEDMTCVAWTAEKGTGEILEGPPVTIAMAVAEGWYTKPGSKWVTMPDLMIRYRAAAFFGRLYAPHILNGMPTEDEVIDIEDFRDVTPRPAAPVAEEVPVEAKPEGRPTGVHAAMARGKAEEATKAEKPPRKKTEAAPAIEPEPENEEPTGDAGEVEDADFTDETDANDDHVPFGDAEDDDYSPA</sequence>
<evidence type="ECO:0000313" key="2">
    <source>
        <dbReference type="EMBL" id="GGD19997.1"/>
    </source>
</evidence>
<evidence type="ECO:0000256" key="1">
    <source>
        <dbReference type="SAM" id="MobiDB-lite"/>
    </source>
</evidence>
<feature type="compositionally biased region" description="Acidic residues" evidence="1">
    <location>
        <begin position="313"/>
        <end position="322"/>
    </location>
</feature>
<comment type="caution">
    <text evidence="2">The sequence shown here is derived from an EMBL/GenBank/DDBJ whole genome shotgun (WGS) entry which is preliminary data.</text>
</comment>
<accession>A0A917D9X7</accession>
<name>A0A917D9X7_9HYPH</name>
<dbReference type="RefSeq" id="WP_188850828.1">
    <property type="nucleotide sequence ID" value="NZ_BMJJ01000005.1"/>
</dbReference>
<evidence type="ECO:0000313" key="3">
    <source>
        <dbReference type="Proteomes" id="UP000613160"/>
    </source>
</evidence>
<proteinExistence type="predicted"/>
<gene>
    <name evidence="2" type="ORF">GCM10011335_23650</name>
</gene>
<reference evidence="2" key="1">
    <citation type="journal article" date="2014" name="Int. J. Syst. Evol. Microbiol.">
        <title>Complete genome sequence of Corynebacterium casei LMG S-19264T (=DSM 44701T), isolated from a smear-ripened cheese.</title>
        <authorList>
            <consortium name="US DOE Joint Genome Institute (JGI-PGF)"/>
            <person name="Walter F."/>
            <person name="Albersmeier A."/>
            <person name="Kalinowski J."/>
            <person name="Ruckert C."/>
        </authorList>
    </citation>
    <scope>NUCLEOTIDE SEQUENCE</scope>
    <source>
        <strain evidence="2">CGMCC 1.15493</strain>
    </source>
</reference>
<dbReference type="AlphaFoldDB" id="A0A917D9X7"/>
<feature type="compositionally biased region" description="Basic and acidic residues" evidence="1">
    <location>
        <begin position="255"/>
        <end position="272"/>
    </location>
</feature>
<feature type="region of interest" description="Disordered" evidence="1">
    <location>
        <begin position="226"/>
        <end position="322"/>
    </location>
</feature>
<protein>
    <recommendedName>
        <fullName evidence="4">Recombinase RecT</fullName>
    </recommendedName>
</protein>
<evidence type="ECO:0008006" key="4">
    <source>
        <dbReference type="Google" id="ProtNLM"/>
    </source>
</evidence>
<organism evidence="2 3">
    <name type="scientific">Aureimonas glaciei</name>
    <dbReference type="NCBI Taxonomy" id="1776957"/>
    <lineage>
        <taxon>Bacteria</taxon>
        <taxon>Pseudomonadati</taxon>
        <taxon>Pseudomonadota</taxon>
        <taxon>Alphaproteobacteria</taxon>
        <taxon>Hyphomicrobiales</taxon>
        <taxon>Aurantimonadaceae</taxon>
        <taxon>Aureimonas</taxon>
    </lineage>
</organism>
<dbReference type="EMBL" id="BMJJ01000005">
    <property type="protein sequence ID" value="GGD19997.1"/>
    <property type="molecule type" value="Genomic_DNA"/>
</dbReference>
<feature type="compositionally biased region" description="Acidic residues" evidence="1">
    <location>
        <begin position="279"/>
        <end position="304"/>
    </location>
</feature>
<keyword evidence="3" id="KW-1185">Reference proteome</keyword>
<reference evidence="2" key="2">
    <citation type="submission" date="2020-09" db="EMBL/GenBank/DDBJ databases">
        <authorList>
            <person name="Sun Q."/>
            <person name="Zhou Y."/>
        </authorList>
    </citation>
    <scope>NUCLEOTIDE SEQUENCE</scope>
    <source>
        <strain evidence="2">CGMCC 1.15493</strain>
    </source>
</reference>